<dbReference type="EMBL" id="ML122313">
    <property type="protein sequence ID" value="RPD53911.1"/>
    <property type="molecule type" value="Genomic_DNA"/>
</dbReference>
<feature type="domain" description="F-box" evidence="1">
    <location>
        <begin position="34"/>
        <end position="103"/>
    </location>
</feature>
<sequence>MAASRIMVARRGSRPTTAMLRLPSTNYAYINTPIRRLPNELLMEVFRIDYCACKRTNYCDPRRDSTCQWTYETVSTEWLRLLLVCRHWHTIACATAALWRSISASRKVRWLKLCLARSADMTVDVVLAWPRWSDRVLKAIVAKASHIRKLVIVVHEHDVSDDIDQLWRLQMPFLEELTFHAVVSADGFWPSVTCADFDSTAFPALRSLRLSNATFSLACPIVSQLHTLQLIYASTIKCWETEKVLQALEAIAQDGTLRHLELNRSYLPRERLAHIHPISLLKLESLVLIGYEHQHISNLLRHLHLGPDARIHLTLDSNLEAEWSEDQWLGLIDLIPPEDMQDMSRNEGSWSLSAQRAKVVAGDSRFSARSSPTLVMV</sequence>
<accession>A0A5C2RS03</accession>
<dbReference type="Proteomes" id="UP000313359">
    <property type="component" value="Unassembled WGS sequence"/>
</dbReference>
<evidence type="ECO:0000259" key="1">
    <source>
        <dbReference type="Pfam" id="PF12937"/>
    </source>
</evidence>
<dbReference type="InterPro" id="IPR001810">
    <property type="entry name" value="F-box_dom"/>
</dbReference>
<evidence type="ECO:0000313" key="2">
    <source>
        <dbReference type="EMBL" id="RPD53911.1"/>
    </source>
</evidence>
<dbReference type="AlphaFoldDB" id="A0A5C2RS03"/>
<gene>
    <name evidence="2" type="ORF">L227DRAFT_641903</name>
</gene>
<reference evidence="2" key="1">
    <citation type="journal article" date="2018" name="Genome Biol. Evol.">
        <title>Genomics and development of Lentinus tigrinus, a white-rot wood-decaying mushroom with dimorphic fruiting bodies.</title>
        <authorList>
            <person name="Wu B."/>
            <person name="Xu Z."/>
            <person name="Knudson A."/>
            <person name="Carlson A."/>
            <person name="Chen N."/>
            <person name="Kovaka S."/>
            <person name="LaButti K."/>
            <person name="Lipzen A."/>
            <person name="Pennachio C."/>
            <person name="Riley R."/>
            <person name="Schakwitz W."/>
            <person name="Umezawa K."/>
            <person name="Ohm R.A."/>
            <person name="Grigoriev I.V."/>
            <person name="Nagy L.G."/>
            <person name="Gibbons J."/>
            <person name="Hibbett D."/>
        </authorList>
    </citation>
    <scope>NUCLEOTIDE SEQUENCE [LARGE SCALE GENOMIC DNA]</scope>
    <source>
        <strain evidence="2">ALCF2SS1-6</strain>
    </source>
</reference>
<dbReference type="STRING" id="1328759.A0A5C2RS03"/>
<name>A0A5C2RS03_9APHY</name>
<keyword evidence="3" id="KW-1185">Reference proteome</keyword>
<dbReference type="OrthoDB" id="2757362at2759"/>
<organism evidence="2 3">
    <name type="scientific">Lentinus tigrinus ALCF2SS1-6</name>
    <dbReference type="NCBI Taxonomy" id="1328759"/>
    <lineage>
        <taxon>Eukaryota</taxon>
        <taxon>Fungi</taxon>
        <taxon>Dikarya</taxon>
        <taxon>Basidiomycota</taxon>
        <taxon>Agaricomycotina</taxon>
        <taxon>Agaricomycetes</taxon>
        <taxon>Polyporales</taxon>
        <taxon>Polyporaceae</taxon>
        <taxon>Lentinus</taxon>
    </lineage>
</organism>
<evidence type="ECO:0000313" key="3">
    <source>
        <dbReference type="Proteomes" id="UP000313359"/>
    </source>
</evidence>
<dbReference type="Pfam" id="PF12937">
    <property type="entry name" value="F-box-like"/>
    <property type="match status" value="1"/>
</dbReference>
<protein>
    <recommendedName>
        <fullName evidence="1">F-box domain-containing protein</fullName>
    </recommendedName>
</protein>
<proteinExistence type="predicted"/>